<dbReference type="Proteomes" id="UP000218615">
    <property type="component" value="Unassembled WGS sequence"/>
</dbReference>
<accession>A0A284VTD7</accession>
<sequence>MDKMETDRIKKIAQIISEVSHLDETDMFILLALLADSKKTNAELAKMLKFKDGNSVAYHMRTMQQDGIIERHTIVPNWKRIGLPTEFIILAEAENEEQLLELEKRHVITADEYSSAYGDIVVTPTISGCVVLQDVYQCYGDRIMGIIIGRATSDQDAAVYCKNYVAGRYPGIKVSLLINKYRTISNFFVDKKAIKKLKEFFQIGNKGGSADALKELRDMEI</sequence>
<keyword evidence="2" id="KW-1185">Reference proteome</keyword>
<dbReference type="Pfam" id="PF13412">
    <property type="entry name" value="HTH_24"/>
    <property type="match status" value="1"/>
</dbReference>
<dbReference type="OrthoDB" id="6762at2157"/>
<dbReference type="InterPro" id="IPR036390">
    <property type="entry name" value="WH_DNA-bd_sf"/>
</dbReference>
<organism evidence="1 2">
    <name type="scientific">Candidatus Methanoperedens nitratireducens</name>
    <dbReference type="NCBI Taxonomy" id="1392998"/>
    <lineage>
        <taxon>Archaea</taxon>
        <taxon>Methanobacteriati</taxon>
        <taxon>Methanobacteriota</taxon>
        <taxon>Stenosarchaea group</taxon>
        <taxon>Methanomicrobia</taxon>
        <taxon>Methanosarcinales</taxon>
        <taxon>ANME-2 cluster</taxon>
        <taxon>Candidatus Methanoperedentaceae</taxon>
        <taxon>Candidatus Methanoperedens</taxon>
    </lineage>
</organism>
<gene>
    <name evidence="1" type="ORF">MNV_790006</name>
</gene>
<evidence type="ECO:0000313" key="2">
    <source>
        <dbReference type="Proteomes" id="UP000218615"/>
    </source>
</evidence>
<dbReference type="RefSeq" id="WP_096207104.1">
    <property type="nucleotide sequence ID" value="NZ_FZMP01000228.1"/>
</dbReference>
<dbReference type="SMART" id="SM00344">
    <property type="entry name" value="HTH_ASNC"/>
    <property type="match status" value="1"/>
</dbReference>
<dbReference type="Gene3D" id="1.10.10.10">
    <property type="entry name" value="Winged helix-like DNA-binding domain superfamily/Winged helix DNA-binding domain"/>
    <property type="match status" value="1"/>
</dbReference>
<protein>
    <submittedName>
        <fullName evidence="1">Lrp/AsnC family transcriptional regulator</fullName>
    </submittedName>
</protein>
<dbReference type="InterPro" id="IPR036388">
    <property type="entry name" value="WH-like_DNA-bd_sf"/>
</dbReference>
<dbReference type="SUPFAM" id="SSF46785">
    <property type="entry name" value="Winged helix' DNA-binding domain"/>
    <property type="match status" value="1"/>
</dbReference>
<reference evidence="2" key="1">
    <citation type="submission" date="2017-06" db="EMBL/GenBank/DDBJ databases">
        <authorList>
            <person name="Cremers G."/>
        </authorList>
    </citation>
    <scope>NUCLEOTIDE SEQUENCE [LARGE SCALE GENOMIC DNA]</scope>
</reference>
<name>A0A284VTD7_9EURY</name>
<dbReference type="InterPro" id="IPR019888">
    <property type="entry name" value="Tscrpt_reg_AsnC-like"/>
</dbReference>
<dbReference type="EMBL" id="FZMP01000228">
    <property type="protein sequence ID" value="SNQ62561.1"/>
    <property type="molecule type" value="Genomic_DNA"/>
</dbReference>
<dbReference type="AlphaFoldDB" id="A0A284VTD7"/>
<evidence type="ECO:0000313" key="1">
    <source>
        <dbReference type="EMBL" id="SNQ62561.1"/>
    </source>
</evidence>
<proteinExistence type="predicted"/>